<dbReference type="GO" id="GO:0016491">
    <property type="term" value="F:oxidoreductase activity"/>
    <property type="evidence" value="ECO:0007669"/>
    <property type="project" value="UniProtKB-KW"/>
</dbReference>
<gene>
    <name evidence="5" type="ORF">CEY00_Acc04176</name>
</gene>
<dbReference type="PANTHER" id="PTHR10209:SF429">
    <property type="entry name" value="1-AMINOCYCLOPROPANE-1-CARBOXYLATE OXIDASE HOMOLOG 1-LIKE"/>
    <property type="match status" value="1"/>
</dbReference>
<evidence type="ECO:0000259" key="4">
    <source>
        <dbReference type="Pfam" id="PF14226"/>
    </source>
</evidence>
<organism evidence="5 6">
    <name type="scientific">Actinidia chinensis var. chinensis</name>
    <name type="common">Chinese soft-hair kiwi</name>
    <dbReference type="NCBI Taxonomy" id="1590841"/>
    <lineage>
        <taxon>Eukaryota</taxon>
        <taxon>Viridiplantae</taxon>
        <taxon>Streptophyta</taxon>
        <taxon>Embryophyta</taxon>
        <taxon>Tracheophyta</taxon>
        <taxon>Spermatophyta</taxon>
        <taxon>Magnoliopsida</taxon>
        <taxon>eudicotyledons</taxon>
        <taxon>Gunneridae</taxon>
        <taxon>Pentapetalae</taxon>
        <taxon>asterids</taxon>
        <taxon>Ericales</taxon>
        <taxon>Actinidiaceae</taxon>
        <taxon>Actinidia</taxon>
    </lineage>
</organism>
<evidence type="ECO:0000256" key="1">
    <source>
        <dbReference type="ARBA" id="ARBA00022723"/>
    </source>
</evidence>
<dbReference type="Gene3D" id="2.60.120.330">
    <property type="entry name" value="B-lactam Antibiotic, Isopenicillin N Synthase, Chain"/>
    <property type="match status" value="1"/>
</dbReference>
<evidence type="ECO:0000313" key="5">
    <source>
        <dbReference type="EMBL" id="PSS33776.1"/>
    </source>
</evidence>
<dbReference type="OMA" id="WKMSISV"/>
<proteinExistence type="predicted"/>
<dbReference type="AlphaFoldDB" id="A0A2R6RUR6"/>
<comment type="caution">
    <text evidence="5">The sequence shown here is derived from an EMBL/GenBank/DDBJ whole genome shotgun (WGS) entry which is preliminary data.</text>
</comment>
<keyword evidence="2" id="KW-0560">Oxidoreductase</keyword>
<dbReference type="GO" id="GO:0046872">
    <property type="term" value="F:metal ion binding"/>
    <property type="evidence" value="ECO:0007669"/>
    <property type="project" value="UniProtKB-KW"/>
</dbReference>
<dbReference type="Pfam" id="PF14226">
    <property type="entry name" value="DIOX_N"/>
    <property type="match status" value="1"/>
</dbReference>
<dbReference type="EMBL" id="NKQK01000003">
    <property type="protein sequence ID" value="PSS33776.1"/>
    <property type="molecule type" value="Genomic_DNA"/>
</dbReference>
<keyword evidence="6" id="KW-1185">Reference proteome</keyword>
<dbReference type="SUPFAM" id="SSF51197">
    <property type="entry name" value="Clavaminate synthase-like"/>
    <property type="match status" value="1"/>
</dbReference>
<dbReference type="Proteomes" id="UP000241394">
    <property type="component" value="Chromosome LG3"/>
</dbReference>
<dbReference type="Gramene" id="PSS33776">
    <property type="protein sequence ID" value="PSS33776"/>
    <property type="gene ID" value="CEY00_Acc04176"/>
</dbReference>
<name>A0A2R6RUR6_ACTCC</name>
<keyword evidence="3" id="KW-0408">Iron</keyword>
<evidence type="ECO:0000313" key="6">
    <source>
        <dbReference type="Proteomes" id="UP000241394"/>
    </source>
</evidence>
<evidence type="ECO:0000256" key="3">
    <source>
        <dbReference type="ARBA" id="ARBA00023004"/>
    </source>
</evidence>
<keyword evidence="1" id="KW-0479">Metal-binding</keyword>
<evidence type="ECO:0000256" key="2">
    <source>
        <dbReference type="ARBA" id="ARBA00023002"/>
    </source>
</evidence>
<feature type="domain" description="Non-haem dioxygenase N-terminal" evidence="4">
    <location>
        <begin position="80"/>
        <end position="171"/>
    </location>
</feature>
<dbReference type="PANTHER" id="PTHR10209">
    <property type="entry name" value="OXIDOREDUCTASE, 2OG-FE II OXYGENASE FAMILY PROTEIN"/>
    <property type="match status" value="1"/>
</dbReference>
<reference evidence="6" key="2">
    <citation type="journal article" date="2018" name="BMC Genomics">
        <title>A manually annotated Actinidia chinensis var. chinensis (kiwifruit) genome highlights the challenges associated with draft genomes and gene prediction in plants.</title>
        <authorList>
            <person name="Pilkington S.M."/>
            <person name="Crowhurst R."/>
            <person name="Hilario E."/>
            <person name="Nardozza S."/>
            <person name="Fraser L."/>
            <person name="Peng Y."/>
            <person name="Gunaseelan K."/>
            <person name="Simpson R."/>
            <person name="Tahir J."/>
            <person name="Deroles S.C."/>
            <person name="Templeton K."/>
            <person name="Luo Z."/>
            <person name="Davy M."/>
            <person name="Cheng C."/>
            <person name="McNeilage M."/>
            <person name="Scaglione D."/>
            <person name="Liu Y."/>
            <person name="Zhang Q."/>
            <person name="Datson P."/>
            <person name="De Silva N."/>
            <person name="Gardiner S.E."/>
            <person name="Bassett H."/>
            <person name="Chagne D."/>
            <person name="McCallum J."/>
            <person name="Dzierzon H."/>
            <person name="Deng C."/>
            <person name="Wang Y.Y."/>
            <person name="Barron L."/>
            <person name="Manako K."/>
            <person name="Bowen J."/>
            <person name="Foster T.M."/>
            <person name="Erridge Z.A."/>
            <person name="Tiffin H."/>
            <person name="Waite C.N."/>
            <person name="Davies K.M."/>
            <person name="Grierson E.P."/>
            <person name="Laing W.A."/>
            <person name="Kirk R."/>
            <person name="Chen X."/>
            <person name="Wood M."/>
            <person name="Montefiori M."/>
            <person name="Brummell D.A."/>
            <person name="Schwinn K.E."/>
            <person name="Catanach A."/>
            <person name="Fullerton C."/>
            <person name="Li D."/>
            <person name="Meiyalaghan S."/>
            <person name="Nieuwenhuizen N."/>
            <person name="Read N."/>
            <person name="Prakash R."/>
            <person name="Hunter D."/>
            <person name="Zhang H."/>
            <person name="McKenzie M."/>
            <person name="Knabel M."/>
            <person name="Harris A."/>
            <person name="Allan A.C."/>
            <person name="Gleave A."/>
            <person name="Chen A."/>
            <person name="Janssen B.J."/>
            <person name="Plunkett B."/>
            <person name="Ampomah-Dwamena C."/>
            <person name="Voogd C."/>
            <person name="Leif D."/>
            <person name="Lafferty D."/>
            <person name="Souleyre E.J.F."/>
            <person name="Varkonyi-Gasic E."/>
            <person name="Gambi F."/>
            <person name="Hanley J."/>
            <person name="Yao J.L."/>
            <person name="Cheung J."/>
            <person name="David K.M."/>
            <person name="Warren B."/>
            <person name="Marsh K."/>
            <person name="Snowden K.C."/>
            <person name="Lin-Wang K."/>
            <person name="Brian L."/>
            <person name="Martinez-Sanchez M."/>
            <person name="Wang M."/>
            <person name="Ileperuma N."/>
            <person name="Macnee N."/>
            <person name="Campin R."/>
            <person name="McAtee P."/>
            <person name="Drummond R.S.M."/>
            <person name="Espley R.V."/>
            <person name="Ireland H.S."/>
            <person name="Wu R."/>
            <person name="Atkinson R.G."/>
            <person name="Karunairetnam S."/>
            <person name="Bulley S."/>
            <person name="Chunkath S."/>
            <person name="Hanley Z."/>
            <person name="Storey R."/>
            <person name="Thrimawithana A.H."/>
            <person name="Thomson S."/>
            <person name="David C."/>
            <person name="Testolin R."/>
            <person name="Huang H."/>
            <person name="Hellens R.P."/>
            <person name="Schaffer R.J."/>
        </authorList>
    </citation>
    <scope>NUCLEOTIDE SEQUENCE [LARGE SCALE GENOMIC DNA]</scope>
    <source>
        <strain evidence="6">cv. Red5</strain>
    </source>
</reference>
<dbReference type="OrthoDB" id="288590at2759"/>
<sequence length="202" mass="22993">MEGEGLGLGVVEREVGLSLCGVRERERERERREELKAFDDSKAGVKGLIDAGVVKVPKIFIRPPDELAEELKSVQIGLQVPVIDLSGIDRRGKVVGEVRFASVKWGVFQVVNHGIPLSVQDKVIDGTRMFHEQDPDVKKTFYTRDKKNRVRFESNYDLYQSRAANWRDTLNKFMRTSDQLDPDEIHTTCRCVVSSTFLNNDL</sequence>
<dbReference type="InterPro" id="IPR026992">
    <property type="entry name" value="DIOX_N"/>
</dbReference>
<dbReference type="InParanoid" id="A0A2R6RUR6"/>
<dbReference type="STRING" id="1590841.A0A2R6RUR6"/>
<reference evidence="5 6" key="1">
    <citation type="submission" date="2017-07" db="EMBL/GenBank/DDBJ databases">
        <title>An improved, manually edited Actinidia chinensis var. chinensis (kiwifruit) genome highlights the challenges associated with draft genomes and gene prediction in plants.</title>
        <authorList>
            <person name="Pilkington S."/>
            <person name="Crowhurst R."/>
            <person name="Hilario E."/>
            <person name="Nardozza S."/>
            <person name="Fraser L."/>
            <person name="Peng Y."/>
            <person name="Gunaseelan K."/>
            <person name="Simpson R."/>
            <person name="Tahir J."/>
            <person name="Deroles S."/>
            <person name="Templeton K."/>
            <person name="Luo Z."/>
            <person name="Davy M."/>
            <person name="Cheng C."/>
            <person name="Mcneilage M."/>
            <person name="Scaglione D."/>
            <person name="Liu Y."/>
            <person name="Zhang Q."/>
            <person name="Datson P."/>
            <person name="De Silva N."/>
            <person name="Gardiner S."/>
            <person name="Bassett H."/>
            <person name="Chagne D."/>
            <person name="Mccallum J."/>
            <person name="Dzierzon H."/>
            <person name="Deng C."/>
            <person name="Wang Y.-Y."/>
            <person name="Barron N."/>
            <person name="Manako K."/>
            <person name="Bowen J."/>
            <person name="Foster T."/>
            <person name="Erridge Z."/>
            <person name="Tiffin H."/>
            <person name="Waite C."/>
            <person name="Davies K."/>
            <person name="Grierson E."/>
            <person name="Laing W."/>
            <person name="Kirk R."/>
            <person name="Chen X."/>
            <person name="Wood M."/>
            <person name="Montefiori M."/>
            <person name="Brummell D."/>
            <person name="Schwinn K."/>
            <person name="Catanach A."/>
            <person name="Fullerton C."/>
            <person name="Li D."/>
            <person name="Meiyalaghan S."/>
            <person name="Nieuwenhuizen N."/>
            <person name="Read N."/>
            <person name="Prakash R."/>
            <person name="Hunter D."/>
            <person name="Zhang H."/>
            <person name="Mckenzie M."/>
            <person name="Knabel M."/>
            <person name="Harris A."/>
            <person name="Allan A."/>
            <person name="Chen A."/>
            <person name="Janssen B."/>
            <person name="Plunkett B."/>
            <person name="Dwamena C."/>
            <person name="Voogd C."/>
            <person name="Leif D."/>
            <person name="Lafferty D."/>
            <person name="Souleyre E."/>
            <person name="Varkonyi-Gasic E."/>
            <person name="Gambi F."/>
            <person name="Hanley J."/>
            <person name="Yao J.-L."/>
            <person name="Cheung J."/>
            <person name="David K."/>
            <person name="Warren B."/>
            <person name="Marsh K."/>
            <person name="Snowden K."/>
            <person name="Lin-Wang K."/>
            <person name="Brian L."/>
            <person name="Martinez-Sanchez M."/>
            <person name="Wang M."/>
            <person name="Ileperuma N."/>
            <person name="Macnee N."/>
            <person name="Campin R."/>
            <person name="Mcatee P."/>
            <person name="Drummond R."/>
            <person name="Espley R."/>
            <person name="Ireland H."/>
            <person name="Wu R."/>
            <person name="Atkinson R."/>
            <person name="Karunairetnam S."/>
            <person name="Bulley S."/>
            <person name="Chunkath S."/>
            <person name="Hanley Z."/>
            <person name="Storey R."/>
            <person name="Thrimawithana A."/>
            <person name="Thomson S."/>
            <person name="David C."/>
            <person name="Testolin R."/>
        </authorList>
    </citation>
    <scope>NUCLEOTIDE SEQUENCE [LARGE SCALE GENOMIC DNA]</scope>
    <source>
        <strain evidence="6">cv. Red5</strain>
        <tissue evidence="5">Young leaf</tissue>
    </source>
</reference>
<accession>A0A2R6RUR6</accession>
<dbReference type="InterPro" id="IPR027443">
    <property type="entry name" value="IPNS-like_sf"/>
</dbReference>
<protein>
    <submittedName>
        <fullName evidence="5">1-aminocyclopropane-1-carboxylate oxidase</fullName>
    </submittedName>
</protein>